<dbReference type="PANTHER" id="PTHR32305:SF15">
    <property type="entry name" value="PROTEIN RHSA-RELATED"/>
    <property type="match status" value="1"/>
</dbReference>
<feature type="domain" description="Gp5/Type VI secretion system Vgr C-terminal trimerisation" evidence="6">
    <location>
        <begin position="498"/>
        <end position="611"/>
    </location>
</feature>
<feature type="region of interest" description="Disordered" evidence="4">
    <location>
        <begin position="737"/>
        <end position="759"/>
    </location>
</feature>
<proteinExistence type="inferred from homology"/>
<dbReference type="SUPFAM" id="SSF69255">
    <property type="entry name" value="gp5 N-terminal domain-like"/>
    <property type="match status" value="1"/>
</dbReference>
<dbReference type="NCBIfam" id="TIGR01646">
    <property type="entry name" value="vgr_GE"/>
    <property type="match status" value="1"/>
</dbReference>
<keyword evidence="8" id="KW-1185">Reference proteome</keyword>
<comment type="subcellular location">
    <subcellularLocation>
        <location evidence="1">Secreted</location>
    </subcellularLocation>
</comment>
<evidence type="ECO:0000256" key="3">
    <source>
        <dbReference type="ARBA" id="ARBA00022525"/>
    </source>
</evidence>
<comment type="similarity">
    <text evidence="2">Belongs to the VgrG protein family.</text>
</comment>
<name>A0ABV0G8H6_9BURK</name>
<dbReference type="Gene3D" id="2.40.50.230">
    <property type="entry name" value="Gp5 N-terminal domain"/>
    <property type="match status" value="1"/>
</dbReference>
<dbReference type="Gene3D" id="3.55.50.10">
    <property type="entry name" value="Baseplate protein-like domains"/>
    <property type="match status" value="1"/>
</dbReference>
<dbReference type="Pfam" id="PF22178">
    <property type="entry name" value="Gp5_trimer_C"/>
    <property type="match status" value="1"/>
</dbReference>
<protein>
    <submittedName>
        <fullName evidence="7">Type VI secretion system tip protein TssI/VgrG</fullName>
    </submittedName>
</protein>
<dbReference type="NCBIfam" id="TIGR03361">
    <property type="entry name" value="VI_Rhs_Vgr"/>
    <property type="match status" value="1"/>
</dbReference>
<feature type="domain" description="Gp5/Type VI secretion system Vgr protein OB-fold" evidence="5">
    <location>
        <begin position="413"/>
        <end position="481"/>
    </location>
</feature>
<dbReference type="InterPro" id="IPR006533">
    <property type="entry name" value="T6SS_Vgr_RhsGE"/>
</dbReference>
<dbReference type="PANTHER" id="PTHR32305">
    <property type="match status" value="1"/>
</dbReference>
<dbReference type="Proteomes" id="UP001462640">
    <property type="component" value="Unassembled WGS sequence"/>
</dbReference>
<dbReference type="InterPro" id="IPR054030">
    <property type="entry name" value="Gp5_Vgr_C"/>
</dbReference>
<evidence type="ECO:0000259" key="6">
    <source>
        <dbReference type="Pfam" id="PF22178"/>
    </source>
</evidence>
<feature type="compositionally biased region" description="Acidic residues" evidence="4">
    <location>
        <begin position="748"/>
        <end position="759"/>
    </location>
</feature>
<dbReference type="Gene3D" id="2.30.110.50">
    <property type="match status" value="1"/>
</dbReference>
<gene>
    <name evidence="7" type="primary">tssI</name>
    <name evidence="7" type="ORF">ABDJ40_01035</name>
</gene>
<dbReference type="InterPro" id="IPR050708">
    <property type="entry name" value="T6SS_VgrG/RHS"/>
</dbReference>
<evidence type="ECO:0000256" key="4">
    <source>
        <dbReference type="SAM" id="MobiDB-lite"/>
    </source>
</evidence>
<evidence type="ECO:0000259" key="5">
    <source>
        <dbReference type="Pfam" id="PF04717"/>
    </source>
</evidence>
<dbReference type="EMBL" id="JBDPZC010000001">
    <property type="protein sequence ID" value="MEO3711343.1"/>
    <property type="molecule type" value="Genomic_DNA"/>
</dbReference>
<accession>A0ABV0G8H6</accession>
<evidence type="ECO:0000256" key="2">
    <source>
        <dbReference type="ARBA" id="ARBA00005558"/>
    </source>
</evidence>
<dbReference type="Pfam" id="PF04717">
    <property type="entry name" value="Phage_base_V"/>
    <property type="match status" value="1"/>
</dbReference>
<dbReference type="SUPFAM" id="SSF69279">
    <property type="entry name" value="Phage tail proteins"/>
    <property type="match status" value="2"/>
</dbReference>
<evidence type="ECO:0000313" key="7">
    <source>
        <dbReference type="EMBL" id="MEO3711343.1"/>
    </source>
</evidence>
<dbReference type="InterPro" id="IPR006531">
    <property type="entry name" value="Gp5/Vgr_OB"/>
</dbReference>
<organism evidence="7 8">
    <name type="scientific">Roseateles flavus</name>
    <dbReference type="NCBI Taxonomy" id="3149041"/>
    <lineage>
        <taxon>Bacteria</taxon>
        <taxon>Pseudomonadati</taxon>
        <taxon>Pseudomonadota</taxon>
        <taxon>Betaproteobacteria</taxon>
        <taxon>Burkholderiales</taxon>
        <taxon>Sphaerotilaceae</taxon>
        <taxon>Roseateles</taxon>
    </lineage>
</organism>
<evidence type="ECO:0000313" key="8">
    <source>
        <dbReference type="Proteomes" id="UP001462640"/>
    </source>
</evidence>
<dbReference type="InterPro" id="IPR017847">
    <property type="entry name" value="T6SS_RhsGE_Vgr_subset"/>
</dbReference>
<comment type="caution">
    <text evidence="7">The sequence shown here is derived from an EMBL/GenBank/DDBJ whole genome shotgun (WGS) entry which is preliminary data.</text>
</comment>
<dbReference type="Pfam" id="PF05954">
    <property type="entry name" value="Phage_GPD"/>
    <property type="match status" value="1"/>
</dbReference>
<evidence type="ECO:0000256" key="1">
    <source>
        <dbReference type="ARBA" id="ARBA00004613"/>
    </source>
</evidence>
<sequence length="759" mass="84181">MSSQALSEASGALLQFIRGQRQNARLLQLHFPREDGPSALMVANRLDATEGLSRDFHFVVEVLSDQPDIALKDVLGKMVSIELLRDDGSSRFFNGHVFEFRFVKNEGGFAYYDMVLLPWLAFLRLTRNNRLFHFKTVEQQTAQLLGECPHADWRSQQLGSDPVMTDACQFDESNYNYLHRRWEALGWHYWYEHSKSGHTLVISGDSTACEPLDGGAAVPWKGDAGVREPGVQGLTPVRNVASTSFSASSFDFKRPRPQMADTPTLNQQGDIPPLEVYEYAGAYGYADAGAGRDYVRRRMEEIEAAAKHFVAVSDFRGMQPGRYFQLTGHVMSESFGLVDDGDDTSFLVLEVRHSASNNFETQQGQVSHYQAQLSCLRKKVPWRPGRSHNSIEPKIYGLQTAIVVGPAGEEIHTDEYGRVRVQFHWDREGTFDDKSSAWVRVASTWAGSNFGFVAIPRIGQEVLVQFLDGNPDRPLITGRVYNQDNMPPWELPANKTQTGILSRSSKGGGYENANAIRFEDKKGQEEVWLHAEKDQRIEVEHDESHWVGHDRSKTIDHDETVHVKHDRTETVDHDETITVHNDRKERVDHNETISIGDNRTEDVGQNETITIGQNQTVSIGSNRSVTIGGMKTETITLAKAETIGLAKALTVGGAYQTTVGGLMNTTVALQQMEQVGLNKSSKVGKTYRLEAGDRIELVCGDSKIVLTPQAIYLDGPEVHIKSGSYVHVDGPSDILMNGGSALSAPSGDDAEEAGADGQG</sequence>
<dbReference type="Gene3D" id="4.10.220.110">
    <property type="match status" value="1"/>
</dbReference>
<dbReference type="SUPFAM" id="SSF69349">
    <property type="entry name" value="Phage fibre proteins"/>
    <property type="match status" value="2"/>
</dbReference>
<keyword evidence="3" id="KW-0964">Secreted</keyword>
<reference evidence="7 8" key="1">
    <citation type="submission" date="2024-05" db="EMBL/GenBank/DDBJ databases">
        <title>Roseateles sp. 2.12 16S ribosomal RNA gene Genome sequencing and assembly.</title>
        <authorList>
            <person name="Woo H."/>
        </authorList>
    </citation>
    <scope>NUCLEOTIDE SEQUENCE [LARGE SCALE GENOMIC DNA]</scope>
    <source>
        <strain evidence="7 8">2.12</strain>
    </source>
</reference>
<dbReference type="RefSeq" id="WP_347604931.1">
    <property type="nucleotide sequence ID" value="NZ_JBDPZC010000001.1"/>
</dbReference>
<dbReference type="InterPro" id="IPR037026">
    <property type="entry name" value="Vgr_OB-fold_dom_sf"/>
</dbReference>